<evidence type="ECO:0000313" key="2">
    <source>
        <dbReference type="Proteomes" id="UP000252139"/>
    </source>
</evidence>
<keyword evidence="2" id="KW-1185">Reference proteome</keyword>
<proteinExistence type="predicted"/>
<evidence type="ECO:0000313" key="1">
    <source>
        <dbReference type="EMBL" id="RCH98826.1"/>
    </source>
</evidence>
<dbReference type="Proteomes" id="UP000252139">
    <property type="component" value="Unassembled WGS sequence"/>
</dbReference>
<organism evidence="1 2">
    <name type="scientific">Rhizopus azygosporus</name>
    <name type="common">Rhizopus microsporus var. azygosporus</name>
    <dbReference type="NCBI Taxonomy" id="86630"/>
    <lineage>
        <taxon>Eukaryota</taxon>
        <taxon>Fungi</taxon>
        <taxon>Fungi incertae sedis</taxon>
        <taxon>Mucoromycota</taxon>
        <taxon>Mucoromycotina</taxon>
        <taxon>Mucoromycetes</taxon>
        <taxon>Mucorales</taxon>
        <taxon>Mucorineae</taxon>
        <taxon>Rhizopodaceae</taxon>
        <taxon>Rhizopus</taxon>
    </lineage>
</organism>
<gene>
    <name evidence="1" type="ORF">CU097_015395</name>
</gene>
<dbReference type="AlphaFoldDB" id="A0A367K9I3"/>
<accession>A0A367K9I3</accession>
<name>A0A367K9I3_RHIAZ</name>
<protein>
    <submittedName>
        <fullName evidence="1">Uncharacterized protein</fullName>
    </submittedName>
</protein>
<sequence>MIIFKGDNASSEVYNLPSEVKKTIYAGVSSSAQISRELLIQALDLVQEVAID</sequence>
<comment type="caution">
    <text evidence="1">The sequence shown here is derived from an EMBL/GenBank/DDBJ whole genome shotgun (WGS) entry which is preliminary data.</text>
</comment>
<reference evidence="1 2" key="1">
    <citation type="journal article" date="2018" name="G3 (Bethesda)">
        <title>Phylogenetic and Phylogenomic Definition of Rhizopus Species.</title>
        <authorList>
            <person name="Gryganskyi A.P."/>
            <person name="Golan J."/>
            <person name="Dolatabadi S."/>
            <person name="Mondo S."/>
            <person name="Robb S."/>
            <person name="Idnurm A."/>
            <person name="Muszewska A."/>
            <person name="Steczkiewicz K."/>
            <person name="Masonjones S."/>
            <person name="Liao H.L."/>
            <person name="Gajdeczka M.T."/>
            <person name="Anike F."/>
            <person name="Vuek A."/>
            <person name="Anishchenko I.M."/>
            <person name="Voigt K."/>
            <person name="de Hoog G.S."/>
            <person name="Smith M.E."/>
            <person name="Heitman J."/>
            <person name="Vilgalys R."/>
            <person name="Stajich J.E."/>
        </authorList>
    </citation>
    <scope>NUCLEOTIDE SEQUENCE [LARGE SCALE GENOMIC DNA]</scope>
    <source>
        <strain evidence="1 2">CBS 357.93</strain>
    </source>
</reference>
<dbReference type="EMBL" id="PJQL01000168">
    <property type="protein sequence ID" value="RCH98826.1"/>
    <property type="molecule type" value="Genomic_DNA"/>
</dbReference>
<feature type="non-terminal residue" evidence="1">
    <location>
        <position position="52"/>
    </location>
</feature>